<name>A0AA39MDB7_9AGAR</name>
<proteinExistence type="predicted"/>
<evidence type="ECO:0000256" key="1">
    <source>
        <dbReference type="SAM" id="MobiDB-lite"/>
    </source>
</evidence>
<accession>A0AA39MDB7</accession>
<evidence type="ECO:0000313" key="3">
    <source>
        <dbReference type="Proteomes" id="UP001175226"/>
    </source>
</evidence>
<feature type="region of interest" description="Disordered" evidence="1">
    <location>
        <begin position="15"/>
        <end position="37"/>
    </location>
</feature>
<evidence type="ECO:0000313" key="2">
    <source>
        <dbReference type="EMBL" id="KAK0430082.1"/>
    </source>
</evidence>
<gene>
    <name evidence="2" type="ORF">EV421DRAFT_1938174</name>
</gene>
<sequence>MKKCISLAQQGTQNAQLSSAASANQPHRHSSRLADPENGHSPLFASLYLLLPSIILGRTNNFESPLSTRDMENLRGSCGTQVTEAAANYTLPSVCVLTALTKKQNPWNEVYPARLQGSANVAQDGFEAQPDKGIYHRPKSQCRERRKYEHDYLHLKSLGDREDGDSLIPEGTISAT</sequence>
<reference evidence="2" key="1">
    <citation type="submission" date="2023-06" db="EMBL/GenBank/DDBJ databases">
        <authorList>
            <consortium name="Lawrence Berkeley National Laboratory"/>
            <person name="Ahrendt S."/>
            <person name="Sahu N."/>
            <person name="Indic B."/>
            <person name="Wong-Bajracharya J."/>
            <person name="Merenyi Z."/>
            <person name="Ke H.-M."/>
            <person name="Monk M."/>
            <person name="Kocsube S."/>
            <person name="Drula E."/>
            <person name="Lipzen A."/>
            <person name="Balint B."/>
            <person name="Henrissat B."/>
            <person name="Andreopoulos B."/>
            <person name="Martin F.M."/>
            <person name="Harder C.B."/>
            <person name="Rigling D."/>
            <person name="Ford K.L."/>
            <person name="Foster G.D."/>
            <person name="Pangilinan J."/>
            <person name="Papanicolaou A."/>
            <person name="Barry K."/>
            <person name="LaButti K."/>
            <person name="Viragh M."/>
            <person name="Koriabine M."/>
            <person name="Yan M."/>
            <person name="Riley R."/>
            <person name="Champramary S."/>
            <person name="Plett K.L."/>
            <person name="Tsai I.J."/>
            <person name="Slot J."/>
            <person name="Sipos G."/>
            <person name="Plett J."/>
            <person name="Nagy L.G."/>
            <person name="Grigoriev I.V."/>
        </authorList>
    </citation>
    <scope>NUCLEOTIDE SEQUENCE</scope>
    <source>
        <strain evidence="2">FPL87.14</strain>
    </source>
</reference>
<organism evidence="2 3">
    <name type="scientific">Armillaria borealis</name>
    <dbReference type="NCBI Taxonomy" id="47425"/>
    <lineage>
        <taxon>Eukaryota</taxon>
        <taxon>Fungi</taxon>
        <taxon>Dikarya</taxon>
        <taxon>Basidiomycota</taxon>
        <taxon>Agaricomycotina</taxon>
        <taxon>Agaricomycetes</taxon>
        <taxon>Agaricomycetidae</taxon>
        <taxon>Agaricales</taxon>
        <taxon>Marasmiineae</taxon>
        <taxon>Physalacriaceae</taxon>
        <taxon>Armillaria</taxon>
    </lineage>
</organism>
<dbReference type="Proteomes" id="UP001175226">
    <property type="component" value="Unassembled WGS sequence"/>
</dbReference>
<dbReference type="EMBL" id="JAUEPT010000174">
    <property type="protein sequence ID" value="KAK0430082.1"/>
    <property type="molecule type" value="Genomic_DNA"/>
</dbReference>
<dbReference type="AlphaFoldDB" id="A0AA39MDB7"/>
<keyword evidence="3" id="KW-1185">Reference proteome</keyword>
<protein>
    <submittedName>
        <fullName evidence="2">Uncharacterized protein</fullName>
    </submittedName>
</protein>
<comment type="caution">
    <text evidence="2">The sequence shown here is derived from an EMBL/GenBank/DDBJ whole genome shotgun (WGS) entry which is preliminary data.</text>
</comment>
<feature type="compositionally biased region" description="Low complexity" evidence="1">
    <location>
        <begin position="15"/>
        <end position="25"/>
    </location>
</feature>